<feature type="transmembrane region" description="Helical" evidence="8">
    <location>
        <begin position="161"/>
        <end position="182"/>
    </location>
</feature>
<dbReference type="PROSITE" id="PS00211">
    <property type="entry name" value="ABC_TRANSPORTER_1"/>
    <property type="match status" value="1"/>
</dbReference>
<dbReference type="AlphaFoldDB" id="A0A8J7AC58"/>
<feature type="transmembrane region" description="Helical" evidence="8">
    <location>
        <begin position="20"/>
        <end position="37"/>
    </location>
</feature>
<accession>A0A8J7AC58</accession>
<evidence type="ECO:0000256" key="4">
    <source>
        <dbReference type="ARBA" id="ARBA00022741"/>
    </source>
</evidence>
<dbReference type="GO" id="GO:0005886">
    <property type="term" value="C:plasma membrane"/>
    <property type="evidence" value="ECO:0007669"/>
    <property type="project" value="UniProtKB-SubCell"/>
</dbReference>
<sequence>MIAGSYRQLWPDLRSQWPNFLRTFVCVVGYVVTVPLLPYLAGQVTTAISQGDVRQTAYWMGLAVLVFLIQNIFLYGEKVWAIRASLSVVLRLRQRVYAHLHRLGIDYFATAKTGDLAYRLTEDIDRIGEVVNKMSQQFISCVLQLIVLTVYIFYLNWQLTLAGLIIAPLMGWLISLFGQRLLMLSRRSQSEMSSLSALMTEVFGSIRVVQAFAAQDYEVARFSQEAEQNRRARYRTEHLTAIQYPVVGFLEAISIMLLFLLGGWQISLGNLQPQALVSFLVAVVLLIHPIDLIAQHYNAYKQTEASVERVFELMAIAPTLHQNADAITLPRVTGKVEYRHVDFAYEPGKPVLRDLCLLVEPGQVVALVGPSGAGKTTIVNLLARFYDPQAGQVRVDGVDLRQVTVTSLRRQIGIVPQETTLFSGTLAQNIAYGQTELDYDAIAAAAKIANAHDFISQLSQGYHTWVGERGVNLSGGQRQRIAIARAVLLNPRILILDEATSALDSESEALVQEALERVMQNRTAFVIAHRLSTIRRANRIIFLEQGEILESGTHDELIAQAGRYAQFYAQQFKS</sequence>
<keyword evidence="5 11" id="KW-0067">ATP-binding</keyword>
<dbReference type="InterPro" id="IPR003439">
    <property type="entry name" value="ABC_transporter-like_ATP-bd"/>
</dbReference>
<protein>
    <submittedName>
        <fullName evidence="11">ABC transporter ATP-binding protein</fullName>
    </submittedName>
</protein>
<keyword evidence="7 8" id="KW-0472">Membrane</keyword>
<feature type="domain" description="ABC transporter" evidence="9">
    <location>
        <begin position="336"/>
        <end position="570"/>
    </location>
</feature>
<dbReference type="GO" id="GO:0005524">
    <property type="term" value="F:ATP binding"/>
    <property type="evidence" value="ECO:0007669"/>
    <property type="project" value="UniProtKB-KW"/>
</dbReference>
<feature type="transmembrane region" description="Helical" evidence="8">
    <location>
        <begin position="276"/>
        <end position="294"/>
    </location>
</feature>
<keyword evidence="2" id="KW-0813">Transport</keyword>
<evidence type="ECO:0000259" key="9">
    <source>
        <dbReference type="PROSITE" id="PS50893"/>
    </source>
</evidence>
<feature type="domain" description="ABC transmembrane type-1" evidence="10">
    <location>
        <begin position="24"/>
        <end position="302"/>
    </location>
</feature>
<dbReference type="InterPro" id="IPR039421">
    <property type="entry name" value="Type_1_exporter"/>
</dbReference>
<evidence type="ECO:0000259" key="10">
    <source>
        <dbReference type="PROSITE" id="PS50929"/>
    </source>
</evidence>
<keyword evidence="3 8" id="KW-0812">Transmembrane</keyword>
<organism evidence="11 12">
    <name type="scientific">Vasconcelosia minhoensis LEGE 07310</name>
    <dbReference type="NCBI Taxonomy" id="915328"/>
    <lineage>
        <taxon>Bacteria</taxon>
        <taxon>Bacillati</taxon>
        <taxon>Cyanobacteriota</taxon>
        <taxon>Cyanophyceae</taxon>
        <taxon>Nodosilineales</taxon>
        <taxon>Cymatolegaceae</taxon>
        <taxon>Vasconcelosia</taxon>
        <taxon>Vasconcelosia minhoensis</taxon>
    </lineage>
</organism>
<dbReference type="Pfam" id="PF00664">
    <property type="entry name" value="ABC_membrane"/>
    <property type="match status" value="1"/>
</dbReference>
<feature type="transmembrane region" description="Helical" evidence="8">
    <location>
        <begin position="241"/>
        <end position="264"/>
    </location>
</feature>
<keyword evidence="6 8" id="KW-1133">Transmembrane helix</keyword>
<dbReference type="Gene3D" id="3.40.50.300">
    <property type="entry name" value="P-loop containing nucleotide triphosphate hydrolases"/>
    <property type="match status" value="1"/>
</dbReference>
<dbReference type="InterPro" id="IPR011527">
    <property type="entry name" value="ABC1_TM_dom"/>
</dbReference>
<dbReference type="PANTHER" id="PTHR43394">
    <property type="entry name" value="ATP-DEPENDENT PERMEASE MDL1, MITOCHONDRIAL"/>
    <property type="match status" value="1"/>
</dbReference>
<keyword evidence="4" id="KW-0547">Nucleotide-binding</keyword>
<evidence type="ECO:0000256" key="5">
    <source>
        <dbReference type="ARBA" id="ARBA00022840"/>
    </source>
</evidence>
<dbReference type="SUPFAM" id="SSF90123">
    <property type="entry name" value="ABC transporter transmembrane region"/>
    <property type="match status" value="1"/>
</dbReference>
<feature type="transmembrane region" description="Helical" evidence="8">
    <location>
        <begin position="138"/>
        <end position="155"/>
    </location>
</feature>
<evidence type="ECO:0000256" key="2">
    <source>
        <dbReference type="ARBA" id="ARBA00022448"/>
    </source>
</evidence>
<evidence type="ECO:0000256" key="6">
    <source>
        <dbReference type="ARBA" id="ARBA00022989"/>
    </source>
</evidence>
<dbReference type="InterPro" id="IPR036640">
    <property type="entry name" value="ABC1_TM_sf"/>
</dbReference>
<dbReference type="RefSeq" id="WP_193905613.1">
    <property type="nucleotide sequence ID" value="NZ_JADEXG010000011.1"/>
</dbReference>
<dbReference type="SMART" id="SM00382">
    <property type="entry name" value="AAA"/>
    <property type="match status" value="1"/>
</dbReference>
<dbReference type="PROSITE" id="PS50893">
    <property type="entry name" value="ABC_TRANSPORTER_2"/>
    <property type="match status" value="1"/>
</dbReference>
<dbReference type="Pfam" id="PF00005">
    <property type="entry name" value="ABC_tran"/>
    <property type="match status" value="1"/>
</dbReference>
<dbReference type="Gene3D" id="1.20.1560.10">
    <property type="entry name" value="ABC transporter type 1, transmembrane domain"/>
    <property type="match status" value="1"/>
</dbReference>
<evidence type="ECO:0000313" key="12">
    <source>
        <dbReference type="Proteomes" id="UP000636505"/>
    </source>
</evidence>
<dbReference type="GO" id="GO:0015421">
    <property type="term" value="F:ABC-type oligopeptide transporter activity"/>
    <property type="evidence" value="ECO:0007669"/>
    <property type="project" value="TreeGrafter"/>
</dbReference>
<gene>
    <name evidence="11" type="ORF">IQ241_06505</name>
</gene>
<evidence type="ECO:0000313" key="11">
    <source>
        <dbReference type="EMBL" id="MBE9076949.1"/>
    </source>
</evidence>
<comment type="subcellular location">
    <subcellularLocation>
        <location evidence="1">Cell membrane</location>
        <topology evidence="1">Multi-pass membrane protein</topology>
    </subcellularLocation>
</comment>
<dbReference type="PROSITE" id="PS50929">
    <property type="entry name" value="ABC_TM1F"/>
    <property type="match status" value="1"/>
</dbReference>
<proteinExistence type="predicted"/>
<dbReference type="CDD" id="cd07346">
    <property type="entry name" value="ABC_6TM_exporters"/>
    <property type="match status" value="1"/>
</dbReference>
<dbReference type="FunFam" id="3.40.50.300:FF:000287">
    <property type="entry name" value="Multidrug ABC transporter ATP-binding protein"/>
    <property type="match status" value="1"/>
</dbReference>
<dbReference type="InterPro" id="IPR027417">
    <property type="entry name" value="P-loop_NTPase"/>
</dbReference>
<dbReference type="PANTHER" id="PTHR43394:SF1">
    <property type="entry name" value="ATP-BINDING CASSETTE SUB-FAMILY B MEMBER 10, MITOCHONDRIAL"/>
    <property type="match status" value="1"/>
</dbReference>
<dbReference type="InterPro" id="IPR017871">
    <property type="entry name" value="ABC_transporter-like_CS"/>
</dbReference>
<name>A0A8J7AC58_9CYAN</name>
<evidence type="ECO:0000256" key="3">
    <source>
        <dbReference type="ARBA" id="ARBA00022692"/>
    </source>
</evidence>
<dbReference type="EMBL" id="JADEXG010000011">
    <property type="protein sequence ID" value="MBE9076949.1"/>
    <property type="molecule type" value="Genomic_DNA"/>
</dbReference>
<reference evidence="11" key="1">
    <citation type="submission" date="2020-10" db="EMBL/GenBank/DDBJ databases">
        <authorList>
            <person name="Castelo-Branco R."/>
            <person name="Eusebio N."/>
            <person name="Adriana R."/>
            <person name="Vieira A."/>
            <person name="Brugerolle De Fraissinette N."/>
            <person name="Rezende De Castro R."/>
            <person name="Schneider M.P."/>
            <person name="Vasconcelos V."/>
            <person name="Leao P.N."/>
        </authorList>
    </citation>
    <scope>NUCLEOTIDE SEQUENCE</scope>
    <source>
        <strain evidence="11">LEGE 07310</strain>
    </source>
</reference>
<comment type="caution">
    <text evidence="11">The sequence shown here is derived from an EMBL/GenBank/DDBJ whole genome shotgun (WGS) entry which is preliminary data.</text>
</comment>
<dbReference type="GO" id="GO:0016887">
    <property type="term" value="F:ATP hydrolysis activity"/>
    <property type="evidence" value="ECO:0007669"/>
    <property type="project" value="InterPro"/>
</dbReference>
<evidence type="ECO:0000256" key="1">
    <source>
        <dbReference type="ARBA" id="ARBA00004651"/>
    </source>
</evidence>
<evidence type="ECO:0000256" key="7">
    <source>
        <dbReference type="ARBA" id="ARBA00023136"/>
    </source>
</evidence>
<feature type="transmembrane region" description="Helical" evidence="8">
    <location>
        <begin position="57"/>
        <end position="76"/>
    </location>
</feature>
<dbReference type="InterPro" id="IPR003593">
    <property type="entry name" value="AAA+_ATPase"/>
</dbReference>
<keyword evidence="12" id="KW-1185">Reference proteome</keyword>
<dbReference type="SUPFAM" id="SSF52540">
    <property type="entry name" value="P-loop containing nucleoside triphosphate hydrolases"/>
    <property type="match status" value="1"/>
</dbReference>
<dbReference type="Proteomes" id="UP000636505">
    <property type="component" value="Unassembled WGS sequence"/>
</dbReference>
<evidence type="ECO:0000256" key="8">
    <source>
        <dbReference type="SAM" id="Phobius"/>
    </source>
</evidence>